<dbReference type="RefSeq" id="WP_245411366.1">
    <property type="nucleotide sequence ID" value="NZ_QGGU01000001.1"/>
</dbReference>
<gene>
    <name evidence="7" type="ORF">C8D97_10147</name>
</gene>
<dbReference type="PIRSF" id="PIRSF015582">
    <property type="entry name" value="Cit_lyase_B"/>
    <property type="match status" value="1"/>
</dbReference>
<evidence type="ECO:0000256" key="1">
    <source>
        <dbReference type="ARBA" id="ARBA00001946"/>
    </source>
</evidence>
<feature type="binding site" evidence="5">
    <location>
        <position position="166"/>
    </location>
    <ligand>
        <name>Mg(2+)</name>
        <dbReference type="ChEBI" id="CHEBI:18420"/>
    </ligand>
</feature>
<dbReference type="EMBL" id="QGGU01000001">
    <property type="protein sequence ID" value="PWK54199.1"/>
    <property type="molecule type" value="Genomic_DNA"/>
</dbReference>
<reference evidence="7 8" key="1">
    <citation type="submission" date="2018-05" db="EMBL/GenBank/DDBJ databases">
        <title>Genomic Encyclopedia of Type Strains, Phase IV (KMG-IV): sequencing the most valuable type-strain genomes for metagenomic binning, comparative biology and taxonomic classification.</title>
        <authorList>
            <person name="Goeker M."/>
        </authorList>
    </citation>
    <scope>NUCLEOTIDE SEQUENCE [LARGE SCALE GENOMIC DNA]</scope>
    <source>
        <strain evidence="7 8">DSM 25350</strain>
    </source>
</reference>
<evidence type="ECO:0000259" key="6">
    <source>
        <dbReference type="Pfam" id="PF03328"/>
    </source>
</evidence>
<keyword evidence="3 5" id="KW-0460">Magnesium</keyword>
<keyword evidence="2 5" id="KW-0479">Metal-binding</keyword>
<keyword evidence="8" id="KW-1185">Reference proteome</keyword>
<dbReference type="InterPro" id="IPR040442">
    <property type="entry name" value="Pyrv_kinase-like_dom_sf"/>
</dbReference>
<evidence type="ECO:0000313" key="8">
    <source>
        <dbReference type="Proteomes" id="UP000245790"/>
    </source>
</evidence>
<dbReference type="PANTHER" id="PTHR32308:SF0">
    <property type="entry name" value="HPCH_HPAI ALDOLASE_CITRATE LYASE DOMAIN-CONTAINING PROTEIN"/>
    <property type="match status" value="1"/>
</dbReference>
<dbReference type="Gene3D" id="3.20.20.60">
    <property type="entry name" value="Phosphoenolpyruvate-binding domains"/>
    <property type="match status" value="1"/>
</dbReference>
<evidence type="ECO:0000256" key="5">
    <source>
        <dbReference type="PIRSR" id="PIRSR015582-2"/>
    </source>
</evidence>
<dbReference type="InterPro" id="IPR011206">
    <property type="entry name" value="Citrate_lyase_beta/mcl1/mcl2"/>
</dbReference>
<sequence length="310" mass="35043">MNSSQQVLTETSSMPFNYRPRRTMLYVPAHIERHIEKSRTLDADSIIFDQQESVPPQQKEQARENLKQYLKQGEFGHSEKIVRINPLNSPWGFDDLKTLVTLNVDAVTFPRMESQQQLEEAIYHLDQAGGQHLKVMVNIESPLGVLNAKEIAANPRLEVIVMGTTDLANELKLNPTPDRSGLITSLSLVILAARAYKKCVIDGPHFNLKNVEACEFSCRQARDLGFDGKTVIHPIQLDYTNDAFTPKRDEINRAKKILDAIEQANKNDRSMAVIDDRLVEPSLAEWAERVLAVYKTVHKIGQSELCGPEK</sequence>
<evidence type="ECO:0000256" key="2">
    <source>
        <dbReference type="ARBA" id="ARBA00022723"/>
    </source>
</evidence>
<feature type="domain" description="HpcH/HpaI aldolase/citrate lyase" evidence="6">
    <location>
        <begin position="22"/>
        <end position="234"/>
    </location>
</feature>
<evidence type="ECO:0000256" key="4">
    <source>
        <dbReference type="PIRSR" id="PIRSR015582-1"/>
    </source>
</evidence>
<dbReference type="GO" id="GO:0000287">
    <property type="term" value="F:magnesium ion binding"/>
    <property type="evidence" value="ECO:0007669"/>
    <property type="project" value="TreeGrafter"/>
</dbReference>
<comment type="cofactor">
    <cofactor evidence="1">
        <name>Mg(2+)</name>
        <dbReference type="ChEBI" id="CHEBI:18420"/>
    </cofactor>
</comment>
<protein>
    <submittedName>
        <fullName evidence="7">Citrate lyase subunit beta/citryl-CoA lyase</fullName>
    </submittedName>
</protein>
<dbReference type="Pfam" id="PF03328">
    <property type="entry name" value="HpcH_HpaI"/>
    <property type="match status" value="1"/>
</dbReference>
<dbReference type="InterPro" id="IPR005000">
    <property type="entry name" value="Aldolase/citrate-lyase_domain"/>
</dbReference>
<dbReference type="GO" id="GO:0006107">
    <property type="term" value="P:oxaloacetate metabolic process"/>
    <property type="evidence" value="ECO:0007669"/>
    <property type="project" value="TreeGrafter"/>
</dbReference>
<dbReference type="PANTHER" id="PTHR32308">
    <property type="entry name" value="LYASE BETA SUBUNIT, PUTATIVE (AFU_ORTHOLOGUE AFUA_4G13030)-RELATED"/>
    <property type="match status" value="1"/>
</dbReference>
<dbReference type="GO" id="GO:0016829">
    <property type="term" value="F:lyase activity"/>
    <property type="evidence" value="ECO:0007669"/>
    <property type="project" value="UniProtKB-KW"/>
</dbReference>
<name>A0A316G040_9GAMM</name>
<accession>A0A316G040</accession>
<evidence type="ECO:0000313" key="7">
    <source>
        <dbReference type="EMBL" id="PWK54199.1"/>
    </source>
</evidence>
<dbReference type="AlphaFoldDB" id="A0A316G040"/>
<dbReference type="SUPFAM" id="SSF51621">
    <property type="entry name" value="Phosphoenolpyruvate/pyruvate domain"/>
    <property type="match status" value="1"/>
</dbReference>
<evidence type="ECO:0000256" key="3">
    <source>
        <dbReference type="ARBA" id="ARBA00022842"/>
    </source>
</evidence>
<keyword evidence="7" id="KW-0456">Lyase</keyword>
<comment type="caution">
    <text evidence="7">The sequence shown here is derived from an EMBL/GenBank/DDBJ whole genome shotgun (WGS) entry which is preliminary data.</text>
</comment>
<dbReference type="InterPro" id="IPR015813">
    <property type="entry name" value="Pyrv/PenolPyrv_kinase-like_dom"/>
</dbReference>
<organism evidence="7 8">
    <name type="scientific">Pleionea mediterranea</name>
    <dbReference type="NCBI Taxonomy" id="523701"/>
    <lineage>
        <taxon>Bacteria</taxon>
        <taxon>Pseudomonadati</taxon>
        <taxon>Pseudomonadota</taxon>
        <taxon>Gammaproteobacteria</taxon>
        <taxon>Oceanospirillales</taxon>
        <taxon>Pleioneaceae</taxon>
        <taxon>Pleionea</taxon>
    </lineage>
</organism>
<dbReference type="Proteomes" id="UP000245790">
    <property type="component" value="Unassembled WGS sequence"/>
</dbReference>
<feature type="binding site" evidence="4">
    <location>
        <position position="140"/>
    </location>
    <ligand>
        <name>substrate</name>
    </ligand>
</feature>
<feature type="binding site" evidence="5">
    <location>
        <position position="140"/>
    </location>
    <ligand>
        <name>Mg(2+)</name>
        <dbReference type="ChEBI" id="CHEBI:18420"/>
    </ligand>
</feature>
<proteinExistence type="predicted"/>
<feature type="binding site" evidence="4">
    <location>
        <position position="83"/>
    </location>
    <ligand>
        <name>substrate</name>
    </ligand>
</feature>